<evidence type="ECO:0000256" key="2">
    <source>
        <dbReference type="SAM" id="Phobius"/>
    </source>
</evidence>
<reference evidence="4" key="1">
    <citation type="submission" date="2021-01" db="EMBL/GenBank/DDBJ databases">
        <authorList>
            <person name="Corre E."/>
            <person name="Pelletier E."/>
            <person name="Niang G."/>
            <person name="Scheremetjew M."/>
            <person name="Finn R."/>
            <person name="Kale V."/>
            <person name="Holt S."/>
            <person name="Cochrane G."/>
            <person name="Meng A."/>
            <person name="Brown T."/>
            <person name="Cohen L."/>
        </authorList>
    </citation>
    <scope>NUCLEOTIDE SEQUENCE</scope>
    <source>
        <strain evidence="4">CCMP3105</strain>
    </source>
</reference>
<dbReference type="SUPFAM" id="SSF56219">
    <property type="entry name" value="DNase I-like"/>
    <property type="match status" value="1"/>
</dbReference>
<keyword evidence="2" id="KW-0812">Transmembrane</keyword>
<dbReference type="EMBL" id="HBNR01039203">
    <property type="protein sequence ID" value="CAE4596977.1"/>
    <property type="molecule type" value="Transcribed_RNA"/>
</dbReference>
<dbReference type="GO" id="GO:0003824">
    <property type="term" value="F:catalytic activity"/>
    <property type="evidence" value="ECO:0007669"/>
    <property type="project" value="InterPro"/>
</dbReference>
<proteinExistence type="predicted"/>
<keyword evidence="2" id="KW-0472">Membrane</keyword>
<dbReference type="Pfam" id="PF03372">
    <property type="entry name" value="Exo_endo_phos"/>
    <property type="match status" value="1"/>
</dbReference>
<sequence>MAQAISAQGHQHLRREARPQTGAPTMADDYPETQLEPQACAAASEASSLGGDSEEAPLVVRVAASGRAVGSWRGMRAASLSLAALLAAALLAVIAHVHVGKASGTESPPGPRAGAWVGELVERQRAAQCLPEEHGVDYLATYGKALTNLPGANACRSKCLSILRCTTWTWVSETGMPGAPRQCWVKSGPIESAVRRVPPNGRKLDSYVSGCIAARLAGALDASPYALNYQADHAEGEVPGLGCGAPGPLPAIQTAELGSSAPVQVSVLTYNLAWWSVFDKGRAGELFFHQATPGNAAIRLINQTVAAKGIDVMGFQECNNIVWLLHMTGLATSYTGIQGPEGVCIAFKRTDWTRVEQGDAVVGEDARAEYWGRRVAHWVRLVHRVSGKPLFVMNHHGPLPIGSGGVCGPERTVRRLLSMIAVNAHRGEPVLLTGDFNAGQASPTIRLLKTHLNSVASGAMSNGIDNIFSNLPPSSVLGSTLLGTGGSDHNALRASLWM</sequence>
<evidence type="ECO:0000313" key="4">
    <source>
        <dbReference type="EMBL" id="CAE4596977.1"/>
    </source>
</evidence>
<accession>A0A7S4QXI0</accession>
<name>A0A7S4QXI0_9DINO</name>
<organism evidence="4">
    <name type="scientific">Alexandrium monilatum</name>
    <dbReference type="NCBI Taxonomy" id="311494"/>
    <lineage>
        <taxon>Eukaryota</taxon>
        <taxon>Sar</taxon>
        <taxon>Alveolata</taxon>
        <taxon>Dinophyceae</taxon>
        <taxon>Gonyaulacales</taxon>
        <taxon>Pyrocystaceae</taxon>
        <taxon>Alexandrium</taxon>
    </lineage>
</organism>
<evidence type="ECO:0000256" key="1">
    <source>
        <dbReference type="SAM" id="MobiDB-lite"/>
    </source>
</evidence>
<dbReference type="Gene3D" id="3.60.10.10">
    <property type="entry name" value="Endonuclease/exonuclease/phosphatase"/>
    <property type="match status" value="1"/>
</dbReference>
<gene>
    <name evidence="4" type="ORF">AMON00008_LOCUS27132</name>
</gene>
<protein>
    <recommendedName>
        <fullName evidence="3">Endonuclease/exonuclease/phosphatase domain-containing protein</fullName>
    </recommendedName>
</protein>
<dbReference type="Gene3D" id="3.50.4.10">
    <property type="entry name" value="Hepatocyte Growth Factor"/>
    <property type="match status" value="1"/>
</dbReference>
<keyword evidence="2" id="KW-1133">Transmembrane helix</keyword>
<dbReference type="AlphaFoldDB" id="A0A7S4QXI0"/>
<feature type="domain" description="Endonuclease/exonuclease/phosphatase" evidence="3">
    <location>
        <begin position="294"/>
        <end position="489"/>
    </location>
</feature>
<feature type="transmembrane region" description="Helical" evidence="2">
    <location>
        <begin position="77"/>
        <end position="99"/>
    </location>
</feature>
<feature type="region of interest" description="Disordered" evidence="1">
    <location>
        <begin position="1"/>
        <end position="30"/>
    </location>
</feature>
<evidence type="ECO:0000259" key="3">
    <source>
        <dbReference type="Pfam" id="PF03372"/>
    </source>
</evidence>
<dbReference type="InterPro" id="IPR005135">
    <property type="entry name" value="Endo/exonuclease/phosphatase"/>
</dbReference>
<dbReference type="InterPro" id="IPR036691">
    <property type="entry name" value="Endo/exonu/phosph_ase_sf"/>
</dbReference>